<sequence>YGKKHISIVPPRFNLTRKYFTKNYLPHSNNIFYTSIRPKRPNQTIFSLIPLYPHPKHSSL</sequence>
<protein>
    <submittedName>
        <fullName evidence="1">Uncharacterized protein</fullName>
    </submittedName>
</protein>
<name>A0A484GV24_SOUCH</name>
<dbReference type="EMBL" id="QWLN02004155">
    <property type="protein sequence ID" value="TEA39399.1"/>
    <property type="molecule type" value="Genomic_DNA"/>
</dbReference>
<evidence type="ECO:0000313" key="2">
    <source>
        <dbReference type="Proteomes" id="UP000295264"/>
    </source>
</evidence>
<comment type="caution">
    <text evidence="1">The sequence shown here is derived from an EMBL/GenBank/DDBJ whole genome shotgun (WGS) entry which is preliminary data.</text>
</comment>
<dbReference type="AlphaFoldDB" id="A0A484GV24"/>
<reference evidence="1 2" key="1">
    <citation type="journal article" date="2018" name="Genomics">
        <title>Molecular footprints of inshore aquatic adaptation in Indo-Pacific humpback dolphin (Sousa chinensis).</title>
        <authorList>
            <person name="Ming Y."/>
            <person name="Jian J."/>
            <person name="Yu F."/>
            <person name="Yu X."/>
            <person name="Wang J."/>
            <person name="Liu W."/>
        </authorList>
    </citation>
    <scope>NUCLEOTIDE SEQUENCE [LARGE SCALE GENOMIC DNA]</scope>
    <source>
        <strain evidence="1">MY-2018</strain>
        <tissue evidence="1">Skin</tissue>
    </source>
</reference>
<feature type="non-terminal residue" evidence="1">
    <location>
        <position position="1"/>
    </location>
</feature>
<organism evidence="1 2">
    <name type="scientific">Sousa chinensis</name>
    <name type="common">Indo-pacific humpbacked dolphin</name>
    <name type="synonym">Steno chinensis</name>
    <dbReference type="NCBI Taxonomy" id="103600"/>
    <lineage>
        <taxon>Eukaryota</taxon>
        <taxon>Metazoa</taxon>
        <taxon>Chordata</taxon>
        <taxon>Craniata</taxon>
        <taxon>Vertebrata</taxon>
        <taxon>Euteleostomi</taxon>
        <taxon>Mammalia</taxon>
        <taxon>Eutheria</taxon>
        <taxon>Laurasiatheria</taxon>
        <taxon>Artiodactyla</taxon>
        <taxon>Whippomorpha</taxon>
        <taxon>Cetacea</taxon>
        <taxon>Odontoceti</taxon>
        <taxon>Delphinidae</taxon>
        <taxon>Sousa</taxon>
    </lineage>
</organism>
<keyword evidence="2" id="KW-1185">Reference proteome</keyword>
<dbReference type="Proteomes" id="UP000295264">
    <property type="component" value="Unassembled WGS sequence"/>
</dbReference>
<proteinExistence type="predicted"/>
<evidence type="ECO:0000313" key="1">
    <source>
        <dbReference type="EMBL" id="TEA39399.1"/>
    </source>
</evidence>
<accession>A0A484GV24</accession>
<gene>
    <name evidence="1" type="ORF">DBR06_SOUSAS2110172</name>
</gene>